<keyword evidence="3 8" id="KW-0479">Metal-binding</keyword>
<evidence type="ECO:0000313" key="12">
    <source>
        <dbReference type="Proteomes" id="UP000001296"/>
    </source>
</evidence>
<feature type="signal peptide" evidence="10">
    <location>
        <begin position="1"/>
        <end position="18"/>
    </location>
</feature>
<dbReference type="HOGENOM" id="CLU_008539_5_0_12"/>
<comment type="cofactor">
    <cofactor evidence="8">
        <name>Mg(2+)</name>
        <dbReference type="ChEBI" id="CHEBI:18420"/>
    </cofactor>
    <text evidence="8">Binds 1 Mg(2+) ion.</text>
</comment>
<feature type="chain" id="PRO_5003139773" evidence="10">
    <location>
        <begin position="19"/>
        <end position="486"/>
    </location>
</feature>
<dbReference type="PROSITE" id="PS00123">
    <property type="entry name" value="ALKALINE_PHOSPHATASE"/>
    <property type="match status" value="1"/>
</dbReference>
<dbReference type="InterPro" id="IPR018299">
    <property type="entry name" value="Alkaline_phosphatase_AS"/>
</dbReference>
<dbReference type="KEGG" id="sta:STHERM_c12290"/>
<dbReference type="CDD" id="cd16012">
    <property type="entry name" value="ALP"/>
    <property type="match status" value="1"/>
</dbReference>
<dbReference type="EMBL" id="CP001698">
    <property type="protein sequence ID" value="ADN02170.1"/>
    <property type="molecule type" value="Genomic_DNA"/>
</dbReference>
<dbReference type="RefSeq" id="WP_013314011.1">
    <property type="nucleotide sequence ID" value="NC_014484.1"/>
</dbReference>
<feature type="binding site" evidence="8">
    <location>
        <position position="49"/>
    </location>
    <ligand>
        <name>Zn(2+)</name>
        <dbReference type="ChEBI" id="CHEBI:29105"/>
        <label>2</label>
    </ligand>
</feature>
<keyword evidence="2" id="KW-0597">Phosphoprotein</keyword>
<dbReference type="GO" id="GO:0046872">
    <property type="term" value="F:metal ion binding"/>
    <property type="evidence" value="ECO:0007669"/>
    <property type="project" value="UniProtKB-KW"/>
</dbReference>
<dbReference type="PANTHER" id="PTHR11596:SF5">
    <property type="entry name" value="ALKALINE PHOSPHATASE"/>
    <property type="match status" value="1"/>
</dbReference>
<feature type="binding site" evidence="8">
    <location>
        <position position="49"/>
    </location>
    <ligand>
        <name>Mg(2+)</name>
        <dbReference type="ChEBI" id="CHEBI:18420"/>
    </ligand>
</feature>
<dbReference type="PaxDb" id="665571-STHERM_c12290"/>
<dbReference type="eggNOG" id="COG1785">
    <property type="taxonomic scope" value="Bacteria"/>
</dbReference>
<dbReference type="InterPro" id="IPR017850">
    <property type="entry name" value="Alkaline_phosphatase_core_sf"/>
</dbReference>
<organism evidence="11 12">
    <name type="scientific">Winmispira thermophila (strain ATCC 49972 / DSM 6192 / RI 19.B1)</name>
    <name type="common">Spirochaeta thermophila</name>
    <dbReference type="NCBI Taxonomy" id="665571"/>
    <lineage>
        <taxon>Bacteria</taxon>
        <taxon>Pseudomonadati</taxon>
        <taxon>Spirochaetota</taxon>
        <taxon>Spirochaetia</taxon>
        <taxon>Winmispirales</taxon>
        <taxon>Winmispiraceae</taxon>
        <taxon>Winmispira</taxon>
    </lineage>
</organism>
<keyword evidence="6 8" id="KW-0460">Magnesium</keyword>
<name>E0RT33_WINT6</name>
<dbReference type="Gene3D" id="1.10.60.40">
    <property type="match status" value="1"/>
</dbReference>
<evidence type="ECO:0000313" key="11">
    <source>
        <dbReference type="EMBL" id="ADN02170.1"/>
    </source>
</evidence>
<evidence type="ECO:0000256" key="2">
    <source>
        <dbReference type="ARBA" id="ARBA00022553"/>
    </source>
</evidence>
<sequence>MKKLIVSLLLLVSLLPMGAGGTRETGSAPEVSPEPSQPKVKYIFFFIGDGMGLPQINAAEAYLMAREQKDAPVRLSFTAFPATGMATTYSSDSYITDSAAAGTALAAGRKTANGVINMDPGKTRTFTTIAERLHERGLKVGIISTVSIDHATPASFYAHQPSRSNYYEIGLELVKSGFEFFGGGGFRDPEGKRSKREGGKSNVLEEARKAGYTILTTEEEILGLSPGSAQKVIAINPVLPSSAAMPYKIDRDEESLDLADFTRKAVEFLDNPEGFFIMVEGGKIDWACHANDAVAAIQDVLDFDEAVQVAVEFARRHPDETLIVVTGDHETGGLTIGFAGTRYENAFPVLLNQKVSFEGFNAVFESYKGKKALTLDEVMPLVREYFGIESLTPYEEEVLSSALRASLEGVPEDDPQSYLLYGGYEPFTVTLTHVVNNRAGLGWTTWSHTGVPVPVYATGPGAHLFTGYYDNTDIPKQIARLAGVDL</sequence>
<dbReference type="AlphaFoldDB" id="E0RT33"/>
<dbReference type="EC" id="3.1.3.1" evidence="11"/>
<comment type="similarity">
    <text evidence="1 9">Belongs to the alkaline phosphatase family.</text>
</comment>
<dbReference type="GO" id="GO:0004035">
    <property type="term" value="F:alkaline phosphatase activity"/>
    <property type="evidence" value="ECO:0007669"/>
    <property type="project" value="UniProtKB-EC"/>
</dbReference>
<evidence type="ECO:0000256" key="4">
    <source>
        <dbReference type="ARBA" id="ARBA00022801"/>
    </source>
</evidence>
<reference key="1">
    <citation type="submission" date="2009-08" db="EMBL/GenBank/DDBJ databases">
        <title>The genome sequence of Spirochaeta thermophila DSM6192.</title>
        <authorList>
            <person name="Angelov A."/>
            <person name="Mientus M."/>
            <person name="Wittenberg S."/>
            <person name="Lehmann R."/>
            <person name="Liesegang H."/>
            <person name="Daniel R."/>
            <person name="Liebl W."/>
        </authorList>
    </citation>
    <scope>NUCLEOTIDE SEQUENCE</scope>
    <source>
        <strain>DSM 6192</strain>
    </source>
</reference>
<feature type="binding site" evidence="8">
    <location>
        <position position="289"/>
    </location>
    <ligand>
        <name>Zn(2+)</name>
        <dbReference type="ChEBI" id="CHEBI:29105"/>
        <label>2</label>
    </ligand>
</feature>
<keyword evidence="10" id="KW-0732">Signal</keyword>
<feature type="binding site" evidence="8">
    <location>
        <position position="150"/>
    </location>
    <ligand>
        <name>Mg(2+)</name>
        <dbReference type="ChEBI" id="CHEBI:18420"/>
    </ligand>
</feature>
<evidence type="ECO:0000256" key="9">
    <source>
        <dbReference type="RuleBase" id="RU003946"/>
    </source>
</evidence>
<reference evidence="11 12" key="2">
    <citation type="journal article" date="2010" name="J. Bacteriol.">
        <title>Genome sequence of the polysaccharide-degrading, thermophilic anaerobe Spirochaeta thermophila DSM 6192.</title>
        <authorList>
            <person name="Angelov A."/>
            <person name="Liebl S."/>
            <person name="Ballschmiter M."/>
            <person name="Bomeke M."/>
            <person name="Lehmann R."/>
            <person name="Liesegang H."/>
            <person name="Daniel R."/>
            <person name="Liebl W."/>
        </authorList>
    </citation>
    <scope>NUCLEOTIDE SEQUENCE [LARGE SCALE GENOMIC DNA]</scope>
    <source>
        <strain evidence="12">ATCC 49972 / DSM 6192 / RI 19.B1</strain>
    </source>
</reference>
<dbReference type="Pfam" id="PF00245">
    <property type="entry name" value="Alk_phosphatase"/>
    <property type="match status" value="1"/>
</dbReference>
<evidence type="ECO:0000256" key="5">
    <source>
        <dbReference type="ARBA" id="ARBA00022833"/>
    </source>
</evidence>
<dbReference type="InterPro" id="IPR001952">
    <property type="entry name" value="Alkaline_phosphatase"/>
</dbReference>
<accession>E0RT33</accession>
<feature type="active site" description="Phosphoserine intermediate" evidence="7">
    <location>
        <position position="98"/>
    </location>
</feature>
<dbReference type="PRINTS" id="PR00113">
    <property type="entry name" value="ALKPHPHTASE"/>
</dbReference>
<evidence type="ECO:0000256" key="3">
    <source>
        <dbReference type="ARBA" id="ARBA00022723"/>
    </source>
</evidence>
<feature type="binding site" evidence="8">
    <location>
        <position position="328"/>
    </location>
    <ligand>
        <name>Zn(2+)</name>
        <dbReference type="ChEBI" id="CHEBI:29105"/>
        <label>2</label>
    </ligand>
</feature>
<feature type="binding site" evidence="8">
    <location>
        <position position="152"/>
    </location>
    <ligand>
        <name>Mg(2+)</name>
        <dbReference type="ChEBI" id="CHEBI:18420"/>
    </ligand>
</feature>
<dbReference type="SMART" id="SM00098">
    <property type="entry name" value="alkPPc"/>
    <property type="match status" value="1"/>
</dbReference>
<evidence type="ECO:0000256" key="1">
    <source>
        <dbReference type="ARBA" id="ARBA00005984"/>
    </source>
</evidence>
<evidence type="ECO:0000256" key="10">
    <source>
        <dbReference type="SAM" id="SignalP"/>
    </source>
</evidence>
<keyword evidence="5 8" id="KW-0862">Zinc</keyword>
<feature type="binding site" evidence="8">
    <location>
        <position position="285"/>
    </location>
    <ligand>
        <name>Zn(2+)</name>
        <dbReference type="ChEBI" id="CHEBI:29105"/>
        <label>2</label>
    </ligand>
</feature>
<feature type="binding site" evidence="8">
    <location>
        <position position="280"/>
    </location>
    <ligand>
        <name>Mg(2+)</name>
        <dbReference type="ChEBI" id="CHEBI:18420"/>
    </ligand>
</feature>
<keyword evidence="4 11" id="KW-0378">Hydrolase</keyword>
<gene>
    <name evidence="11" type="ordered locus">STHERM_c12290</name>
</gene>
<dbReference type="SUPFAM" id="SSF53649">
    <property type="entry name" value="Alkaline phosphatase-like"/>
    <property type="match status" value="1"/>
</dbReference>
<protein>
    <submittedName>
        <fullName evidence="11">Alkaline phosphatase</fullName>
        <ecNumber evidence="11">3.1.3.1</ecNumber>
    </submittedName>
</protein>
<feature type="binding site" evidence="8">
    <location>
        <position position="329"/>
    </location>
    <ligand>
        <name>Zn(2+)</name>
        <dbReference type="ChEBI" id="CHEBI:29105"/>
        <label>2</label>
    </ligand>
</feature>
<evidence type="ECO:0000256" key="8">
    <source>
        <dbReference type="PIRSR" id="PIRSR601952-2"/>
    </source>
</evidence>
<dbReference type="Proteomes" id="UP000001296">
    <property type="component" value="Chromosome"/>
</dbReference>
<dbReference type="Gene3D" id="3.40.720.10">
    <property type="entry name" value="Alkaline Phosphatase, subunit A"/>
    <property type="match status" value="1"/>
</dbReference>
<evidence type="ECO:0000256" key="6">
    <source>
        <dbReference type="ARBA" id="ARBA00022842"/>
    </source>
</evidence>
<feature type="binding site" evidence="8">
    <location>
        <position position="448"/>
    </location>
    <ligand>
        <name>Zn(2+)</name>
        <dbReference type="ChEBI" id="CHEBI:29105"/>
        <label>2</label>
    </ligand>
</feature>
<dbReference type="PANTHER" id="PTHR11596">
    <property type="entry name" value="ALKALINE PHOSPHATASE"/>
    <property type="match status" value="1"/>
</dbReference>
<evidence type="ECO:0000256" key="7">
    <source>
        <dbReference type="PIRSR" id="PIRSR601952-1"/>
    </source>
</evidence>
<proteinExistence type="inferred from homology"/>
<comment type="cofactor">
    <cofactor evidence="8">
        <name>Zn(2+)</name>
        <dbReference type="ChEBI" id="CHEBI:29105"/>
    </cofactor>
    <text evidence="8">Binds 2 Zn(2+) ions.</text>
</comment>